<organism evidence="6 7">
    <name type="scientific">Thiospirochaeta perfilievii</name>
    <dbReference type="NCBI Taxonomy" id="252967"/>
    <lineage>
        <taxon>Bacteria</taxon>
        <taxon>Pseudomonadati</taxon>
        <taxon>Spirochaetota</taxon>
        <taxon>Spirochaetia</taxon>
        <taxon>Spirochaetales</taxon>
        <taxon>Spirochaetaceae</taxon>
        <taxon>Thiospirochaeta</taxon>
    </lineage>
</organism>
<keyword evidence="1" id="KW-0678">Repressor</keyword>
<dbReference type="InterPro" id="IPR010982">
    <property type="entry name" value="Lambda_DNA-bd_dom_sf"/>
</dbReference>
<dbReference type="InterPro" id="IPR028082">
    <property type="entry name" value="Peripla_BP_I"/>
</dbReference>
<dbReference type="CDD" id="cd01392">
    <property type="entry name" value="HTH_LacI"/>
    <property type="match status" value="1"/>
</dbReference>
<evidence type="ECO:0000256" key="3">
    <source>
        <dbReference type="ARBA" id="ARBA00023125"/>
    </source>
</evidence>
<dbReference type="RefSeq" id="WP_149567549.1">
    <property type="nucleotide sequence ID" value="NZ_CP035807.1"/>
</dbReference>
<keyword evidence="2" id="KW-0805">Transcription regulation</keyword>
<gene>
    <name evidence="6" type="ORF">EW093_06160</name>
</gene>
<dbReference type="SMART" id="SM00354">
    <property type="entry name" value="HTH_LACI"/>
    <property type="match status" value="1"/>
</dbReference>
<dbReference type="KEGG" id="sper:EW093_06160"/>
<reference evidence="6 7" key="2">
    <citation type="submission" date="2019-09" db="EMBL/GenBank/DDBJ databases">
        <title>Complete Genome Sequence and Methylome Analysis of free living Spirochaetas.</title>
        <authorList>
            <person name="Leshcheva N."/>
            <person name="Mikheeva N."/>
        </authorList>
    </citation>
    <scope>NUCLEOTIDE SEQUENCE [LARGE SCALE GENOMIC DNA]</scope>
    <source>
        <strain evidence="6 7">P</strain>
    </source>
</reference>
<dbReference type="PANTHER" id="PTHR30146">
    <property type="entry name" value="LACI-RELATED TRANSCRIPTIONAL REPRESSOR"/>
    <property type="match status" value="1"/>
</dbReference>
<sequence length="318" mass="35400">MANIRDVAKKAGVAASTVSRYINKSGYVSETSKEKIDRAISELEYVPYDLNRSIIRTKIIAMVVPDISHPFFSTLIKHIEENLVINQFSLMVFSTNKSNSFISTLNSNLVDGVIIADANIDSKEIKRIKKPIIHLDRFIQGVPTVSSDHKRGGALAGEELVKAGCKSVIQICGEKSTDIPSYLSHTEFERVIKENGIDIETIEIEWSDFNFEKFKQVARDILDKNPRTDGVFGADMIAIAFIRAAQDKGLKIPRDLKVISYDGSFTSQRNSIKVTTVVQDLVEIGKKSVETVINLINGIETVNKYDKIDVTLELGETT</sequence>
<protein>
    <submittedName>
        <fullName evidence="6">LacI family DNA-binding transcriptional regulator</fullName>
    </submittedName>
</protein>
<feature type="domain" description="HTH lacI-type" evidence="5">
    <location>
        <begin position="2"/>
        <end position="56"/>
    </location>
</feature>
<dbReference type="Pfam" id="PF00356">
    <property type="entry name" value="LacI"/>
    <property type="match status" value="1"/>
</dbReference>
<dbReference type="GO" id="GO:0003700">
    <property type="term" value="F:DNA-binding transcription factor activity"/>
    <property type="evidence" value="ECO:0007669"/>
    <property type="project" value="TreeGrafter"/>
</dbReference>
<evidence type="ECO:0000259" key="5">
    <source>
        <dbReference type="PROSITE" id="PS50932"/>
    </source>
</evidence>
<dbReference type="EMBL" id="CP035807">
    <property type="protein sequence ID" value="QEN04301.1"/>
    <property type="molecule type" value="Genomic_DNA"/>
</dbReference>
<evidence type="ECO:0000256" key="4">
    <source>
        <dbReference type="ARBA" id="ARBA00023163"/>
    </source>
</evidence>
<keyword evidence="4" id="KW-0804">Transcription</keyword>
<dbReference type="Gene3D" id="1.10.260.40">
    <property type="entry name" value="lambda repressor-like DNA-binding domains"/>
    <property type="match status" value="1"/>
</dbReference>
<dbReference type="PROSITE" id="PS50932">
    <property type="entry name" value="HTH_LACI_2"/>
    <property type="match status" value="1"/>
</dbReference>
<name>A0A5C1Q9Z6_9SPIO</name>
<dbReference type="SUPFAM" id="SSF47413">
    <property type="entry name" value="lambda repressor-like DNA-binding domains"/>
    <property type="match status" value="1"/>
</dbReference>
<dbReference type="CDD" id="cd06291">
    <property type="entry name" value="PBP1_Qymf-like"/>
    <property type="match status" value="1"/>
</dbReference>
<evidence type="ECO:0000313" key="6">
    <source>
        <dbReference type="EMBL" id="QEN04301.1"/>
    </source>
</evidence>
<dbReference type="OrthoDB" id="367059at2"/>
<dbReference type="Proteomes" id="UP000323824">
    <property type="component" value="Chromosome"/>
</dbReference>
<dbReference type="AlphaFoldDB" id="A0A5C1Q9Z6"/>
<dbReference type="Gene3D" id="3.40.50.2300">
    <property type="match status" value="2"/>
</dbReference>
<evidence type="ECO:0000313" key="7">
    <source>
        <dbReference type="Proteomes" id="UP000323824"/>
    </source>
</evidence>
<keyword evidence="3 6" id="KW-0238">DNA-binding</keyword>
<proteinExistence type="predicted"/>
<dbReference type="Pfam" id="PF13377">
    <property type="entry name" value="Peripla_BP_3"/>
    <property type="match status" value="1"/>
</dbReference>
<dbReference type="InterPro" id="IPR046335">
    <property type="entry name" value="LacI/GalR-like_sensor"/>
</dbReference>
<accession>A0A5C1Q9Z6</accession>
<reference evidence="6 7" key="1">
    <citation type="submission" date="2019-02" db="EMBL/GenBank/DDBJ databases">
        <authorList>
            <person name="Fomenkov A."/>
            <person name="Dubinina G."/>
            <person name="Grabovich M."/>
            <person name="Vincze T."/>
            <person name="Roberts R.J."/>
        </authorList>
    </citation>
    <scope>NUCLEOTIDE SEQUENCE [LARGE SCALE GENOMIC DNA]</scope>
    <source>
        <strain evidence="6 7">P</strain>
    </source>
</reference>
<dbReference type="GO" id="GO:0000976">
    <property type="term" value="F:transcription cis-regulatory region binding"/>
    <property type="evidence" value="ECO:0007669"/>
    <property type="project" value="TreeGrafter"/>
</dbReference>
<dbReference type="PANTHER" id="PTHR30146:SF95">
    <property type="entry name" value="RIBOSE OPERON REPRESSOR"/>
    <property type="match status" value="1"/>
</dbReference>
<keyword evidence="7" id="KW-1185">Reference proteome</keyword>
<dbReference type="InterPro" id="IPR000843">
    <property type="entry name" value="HTH_LacI"/>
</dbReference>
<dbReference type="SUPFAM" id="SSF53822">
    <property type="entry name" value="Periplasmic binding protein-like I"/>
    <property type="match status" value="1"/>
</dbReference>
<evidence type="ECO:0000256" key="1">
    <source>
        <dbReference type="ARBA" id="ARBA00022491"/>
    </source>
</evidence>
<evidence type="ECO:0000256" key="2">
    <source>
        <dbReference type="ARBA" id="ARBA00023015"/>
    </source>
</evidence>